<keyword evidence="4" id="KW-0472">Membrane</keyword>
<dbReference type="GO" id="GO:0009279">
    <property type="term" value="C:cell outer membrane"/>
    <property type="evidence" value="ECO:0007669"/>
    <property type="project" value="UniProtKB-SubCell"/>
</dbReference>
<dbReference type="Gene3D" id="1.25.40.390">
    <property type="match status" value="1"/>
</dbReference>
<organism evidence="8 9">
    <name type="scientific">Butyricimonas faecalis</name>
    <dbReference type="NCBI Taxonomy" id="2093856"/>
    <lineage>
        <taxon>Bacteria</taxon>
        <taxon>Pseudomonadati</taxon>
        <taxon>Bacteroidota</taxon>
        <taxon>Bacteroidia</taxon>
        <taxon>Bacteroidales</taxon>
        <taxon>Odoribacteraceae</taxon>
        <taxon>Butyricimonas</taxon>
    </lineage>
</organism>
<dbReference type="KEGG" id="buy:D8S85_12100"/>
<keyword evidence="9" id="KW-1185">Reference proteome</keyword>
<dbReference type="InterPro" id="IPR011990">
    <property type="entry name" value="TPR-like_helical_dom_sf"/>
</dbReference>
<dbReference type="Pfam" id="PF14322">
    <property type="entry name" value="SusD-like_3"/>
    <property type="match status" value="1"/>
</dbReference>
<dbReference type="SUPFAM" id="SSF48452">
    <property type="entry name" value="TPR-like"/>
    <property type="match status" value="1"/>
</dbReference>
<comment type="similarity">
    <text evidence="2">Belongs to the SusD family.</text>
</comment>
<dbReference type="InterPro" id="IPR033985">
    <property type="entry name" value="SusD-like_N"/>
</dbReference>
<dbReference type="CDD" id="cd08977">
    <property type="entry name" value="SusD"/>
    <property type="match status" value="1"/>
</dbReference>
<comment type="subcellular location">
    <subcellularLocation>
        <location evidence="1">Cell outer membrane</location>
    </subcellularLocation>
</comment>
<proteinExistence type="inferred from homology"/>
<evidence type="ECO:0000313" key="9">
    <source>
        <dbReference type="Proteomes" id="UP000270673"/>
    </source>
</evidence>
<accession>A0A3Q9INT2</accession>
<dbReference type="AlphaFoldDB" id="A0A3Q9INT2"/>
<dbReference type="EMBL" id="CP032819">
    <property type="protein sequence ID" value="AZS30210.1"/>
    <property type="molecule type" value="Genomic_DNA"/>
</dbReference>
<sequence length="496" mass="57474">MKIKIFIFAIVLLFVSCSEFLEPKSPNEYIPEQASALDEMLLGSAYPSSTSDPLFVFHNILDDDVKITDENVTWSEVNVNQREAFMQLFSWHPDLQMTMKDAGNYQKVWETYYNLILGANAALDYIKKVSGTEEDKAHVQAQALALRAFYYLQLVNLFGEPYTYNKEALGVPLKLTSALSISYDKRKTVGEVYDQIVRDLDEAEKYFLMLPKEKQFLPNYRITLPAVQLLKARVNLYMNNLEEAAKYAKNVIKDWDFALYDLRSLSYDGVTFPNYVTYDNPETIWAFGKRNDLLKFTYDLTGDYGVKDHRVLINASDELVDNYEDEGDLRKQFYLVPEYGYTPVCYLAVNKCMFLGESIPSDDKFMLALRLSEAYLILAEATAKTDPMIALNAVNELRKKRISEEKYKDKSGLSGDELLEFVRNERRRELCFEGHRWFDLRRYGMPSFTRVWKEGGVPAKWFTMEKEDAAYTLPISKEVMDRNPGLIQNRLGNPKY</sequence>
<dbReference type="PROSITE" id="PS51257">
    <property type="entry name" value="PROKAR_LIPOPROTEIN"/>
    <property type="match status" value="1"/>
</dbReference>
<keyword evidence="3" id="KW-0732">Signal</keyword>
<evidence type="ECO:0000259" key="7">
    <source>
        <dbReference type="Pfam" id="PF14322"/>
    </source>
</evidence>
<evidence type="ECO:0000259" key="6">
    <source>
        <dbReference type="Pfam" id="PF07980"/>
    </source>
</evidence>
<reference evidence="8 9" key="1">
    <citation type="submission" date="2018-10" db="EMBL/GenBank/DDBJ databases">
        <title>Butyricimonas faecalis sp. nov., isolated from human faeces and emended description of the genus Butyricimonas.</title>
        <authorList>
            <person name="Le Roy T."/>
            <person name="Van der Smissen P."/>
            <person name="Paquot A."/>
            <person name="Delzenne N."/>
            <person name="Muccioli G."/>
            <person name="Collet J.-F."/>
            <person name="Cani P.D."/>
        </authorList>
    </citation>
    <scope>NUCLEOTIDE SEQUENCE [LARGE SCALE GENOMIC DNA]</scope>
    <source>
        <strain evidence="8 9">H184</strain>
    </source>
</reference>
<evidence type="ECO:0000256" key="4">
    <source>
        <dbReference type="ARBA" id="ARBA00023136"/>
    </source>
</evidence>
<feature type="domain" description="SusD-like N-terminal" evidence="7">
    <location>
        <begin position="20"/>
        <end position="235"/>
    </location>
</feature>
<dbReference type="OrthoDB" id="618454at2"/>
<protein>
    <submittedName>
        <fullName evidence="8">RagB/SusD family nutrient uptake outer membrane protein</fullName>
    </submittedName>
</protein>
<evidence type="ECO:0000256" key="5">
    <source>
        <dbReference type="ARBA" id="ARBA00023237"/>
    </source>
</evidence>
<evidence type="ECO:0000256" key="1">
    <source>
        <dbReference type="ARBA" id="ARBA00004442"/>
    </source>
</evidence>
<feature type="domain" description="RagB/SusD" evidence="6">
    <location>
        <begin position="367"/>
        <end position="489"/>
    </location>
</feature>
<dbReference type="Pfam" id="PF07980">
    <property type="entry name" value="SusD_RagB"/>
    <property type="match status" value="1"/>
</dbReference>
<gene>
    <name evidence="8" type="ORF">D8S85_12100</name>
</gene>
<name>A0A3Q9INT2_9BACT</name>
<dbReference type="InterPro" id="IPR012944">
    <property type="entry name" value="SusD_RagB_dom"/>
</dbReference>
<evidence type="ECO:0000256" key="3">
    <source>
        <dbReference type="ARBA" id="ARBA00022729"/>
    </source>
</evidence>
<dbReference type="RefSeq" id="WP_106480854.1">
    <property type="nucleotide sequence ID" value="NZ_CP032819.1"/>
</dbReference>
<keyword evidence="5" id="KW-0998">Cell outer membrane</keyword>
<evidence type="ECO:0000256" key="2">
    <source>
        <dbReference type="ARBA" id="ARBA00006275"/>
    </source>
</evidence>
<evidence type="ECO:0000313" key="8">
    <source>
        <dbReference type="EMBL" id="AZS30210.1"/>
    </source>
</evidence>
<dbReference type="Proteomes" id="UP000270673">
    <property type="component" value="Chromosome"/>
</dbReference>